<reference evidence="1 2" key="1">
    <citation type="submission" date="2023-03" db="EMBL/GenBank/DDBJ databases">
        <title>High recombination rates correlate with genetic variation in Cardiocondyla obscurior ants.</title>
        <authorList>
            <person name="Errbii M."/>
        </authorList>
    </citation>
    <scope>NUCLEOTIDE SEQUENCE [LARGE SCALE GENOMIC DNA]</scope>
    <source>
        <strain evidence="1">Alpha-2009</strain>
        <tissue evidence="1">Whole body</tissue>
    </source>
</reference>
<proteinExistence type="predicted"/>
<comment type="caution">
    <text evidence="1">The sequence shown here is derived from an EMBL/GenBank/DDBJ whole genome shotgun (WGS) entry which is preliminary data.</text>
</comment>
<accession>A0AAW2F5G1</accession>
<name>A0AAW2F5G1_9HYME</name>
<evidence type="ECO:0000313" key="1">
    <source>
        <dbReference type="EMBL" id="KAL0110093.1"/>
    </source>
</evidence>
<evidence type="ECO:0000313" key="2">
    <source>
        <dbReference type="Proteomes" id="UP001430953"/>
    </source>
</evidence>
<protein>
    <submittedName>
        <fullName evidence="1">Uncharacterized protein</fullName>
    </submittedName>
</protein>
<gene>
    <name evidence="1" type="ORF">PUN28_013617</name>
</gene>
<sequence>MALEAVRPPPTAVAGSKRFDPVVTYVIQLLHRYKIIRRFTDTYVKRRGPPRAVERLYPKPRRPSQP</sequence>
<dbReference type="EMBL" id="JADYXP020000014">
    <property type="protein sequence ID" value="KAL0110093.1"/>
    <property type="molecule type" value="Genomic_DNA"/>
</dbReference>
<keyword evidence="2" id="KW-1185">Reference proteome</keyword>
<dbReference type="Proteomes" id="UP001430953">
    <property type="component" value="Unassembled WGS sequence"/>
</dbReference>
<organism evidence="1 2">
    <name type="scientific">Cardiocondyla obscurior</name>
    <dbReference type="NCBI Taxonomy" id="286306"/>
    <lineage>
        <taxon>Eukaryota</taxon>
        <taxon>Metazoa</taxon>
        <taxon>Ecdysozoa</taxon>
        <taxon>Arthropoda</taxon>
        <taxon>Hexapoda</taxon>
        <taxon>Insecta</taxon>
        <taxon>Pterygota</taxon>
        <taxon>Neoptera</taxon>
        <taxon>Endopterygota</taxon>
        <taxon>Hymenoptera</taxon>
        <taxon>Apocrita</taxon>
        <taxon>Aculeata</taxon>
        <taxon>Formicoidea</taxon>
        <taxon>Formicidae</taxon>
        <taxon>Myrmicinae</taxon>
        <taxon>Cardiocondyla</taxon>
    </lineage>
</organism>
<dbReference type="AlphaFoldDB" id="A0AAW2F5G1"/>